<proteinExistence type="predicted"/>
<dbReference type="SMART" id="SM00867">
    <property type="entry name" value="YceI"/>
    <property type="match status" value="1"/>
</dbReference>
<keyword evidence="3" id="KW-1185">Reference proteome</keyword>
<dbReference type="InterPro" id="IPR036761">
    <property type="entry name" value="TTHA0802/YceI-like_sf"/>
</dbReference>
<protein>
    <recommendedName>
        <fullName evidence="1">Lipid/polyisoprenoid-binding YceI-like domain-containing protein</fullName>
    </recommendedName>
</protein>
<dbReference type="AlphaFoldDB" id="A0A5K7XBM3"/>
<dbReference type="Pfam" id="PF04264">
    <property type="entry name" value="YceI"/>
    <property type="match status" value="1"/>
</dbReference>
<evidence type="ECO:0000313" key="3">
    <source>
        <dbReference type="Proteomes" id="UP000326837"/>
    </source>
</evidence>
<dbReference type="Proteomes" id="UP000326837">
    <property type="component" value="Chromosome"/>
</dbReference>
<organism evidence="2 3">
    <name type="scientific">Lacipirellula parvula</name>
    <dbReference type="NCBI Taxonomy" id="2650471"/>
    <lineage>
        <taxon>Bacteria</taxon>
        <taxon>Pseudomonadati</taxon>
        <taxon>Planctomycetota</taxon>
        <taxon>Planctomycetia</taxon>
        <taxon>Pirellulales</taxon>
        <taxon>Lacipirellulaceae</taxon>
        <taxon>Lacipirellula</taxon>
    </lineage>
</organism>
<dbReference type="PANTHER" id="PTHR34406">
    <property type="entry name" value="PROTEIN YCEI"/>
    <property type="match status" value="1"/>
</dbReference>
<name>A0A5K7XBM3_9BACT</name>
<dbReference type="Gene3D" id="2.40.128.110">
    <property type="entry name" value="Lipid/polyisoprenoid-binding, YceI-like"/>
    <property type="match status" value="1"/>
</dbReference>
<dbReference type="SUPFAM" id="SSF101874">
    <property type="entry name" value="YceI-like"/>
    <property type="match status" value="1"/>
</dbReference>
<dbReference type="EMBL" id="AP021861">
    <property type="protein sequence ID" value="BBO33427.1"/>
    <property type="molecule type" value="Genomic_DNA"/>
</dbReference>
<accession>A0A5K7XBM3</accession>
<evidence type="ECO:0000259" key="1">
    <source>
        <dbReference type="SMART" id="SM00867"/>
    </source>
</evidence>
<gene>
    <name evidence="2" type="ORF">PLANPX_3039</name>
</gene>
<evidence type="ECO:0000313" key="2">
    <source>
        <dbReference type="EMBL" id="BBO33427.1"/>
    </source>
</evidence>
<dbReference type="InterPro" id="IPR007372">
    <property type="entry name" value="Lipid/polyisoprenoid-bd_YceI"/>
</dbReference>
<dbReference type="KEGG" id="lpav:PLANPX_3039"/>
<reference evidence="3" key="1">
    <citation type="submission" date="2019-10" db="EMBL/GenBank/DDBJ databases">
        <title>Lacipirellula parvula gen. nov., sp. nov., representing a lineage of planctomycetes widespread in freshwater anoxic habitats, and description of the family Lacipirellulaceae.</title>
        <authorList>
            <person name="Dedysh S.N."/>
            <person name="Kulichevskaya I.S."/>
            <person name="Beletsky A.V."/>
            <person name="Rakitin A.L."/>
            <person name="Mardanov A.V."/>
            <person name="Ivanova A.A."/>
            <person name="Saltykova V.X."/>
            <person name="Rijpstra W.I.C."/>
            <person name="Sinninghe Damste J.S."/>
            <person name="Ravin N.V."/>
        </authorList>
    </citation>
    <scope>NUCLEOTIDE SEQUENCE [LARGE SCALE GENOMIC DNA]</scope>
    <source>
        <strain evidence="3">PX69</strain>
    </source>
</reference>
<sequence>MVEVRKLISTFGDATIYTMSSSSVKLMVRRVRPARQSHQPRWREQLRHRKETRSTMNRSAKKCADSMHIQPVFGVMIMCLSVIAAAPAGAADAPTKTLAPGDVHVANSRVYIRVEKTGLGHVHGVVGMLSSGHVTLEADQDAGQLVFDATSFLADVAYARKYLGVAGETDVDTQREVTANMLGAEVLDVKKFPTATFDIVSTRKATQAGRQGLPVYEFVGEFTLHGVKRPLQFLAEVENRGEFLRIRGQFSLRQSEYGIKPLRKALGAIGVADDLTVHGDIIVVSAVK</sequence>
<feature type="domain" description="Lipid/polyisoprenoid-binding YceI-like" evidence="1">
    <location>
        <begin position="102"/>
        <end position="284"/>
    </location>
</feature>
<dbReference type="PANTHER" id="PTHR34406:SF1">
    <property type="entry name" value="PROTEIN YCEI"/>
    <property type="match status" value="1"/>
</dbReference>